<reference evidence="1 2" key="1">
    <citation type="submission" date="2016-04" db="EMBL/GenBank/DDBJ databases">
        <title>Draft genome sequence of freshwater magnetotactic bacteria Magnetospirillum marisnigri SP-1 and Magnetospirillum moscoviense BB-1.</title>
        <authorList>
            <person name="Koziaeva V."/>
            <person name="Dziuba M.V."/>
            <person name="Ivanov T.M."/>
            <person name="Kuznetsov B."/>
            <person name="Grouzdev D.S."/>
        </authorList>
    </citation>
    <scope>NUCLEOTIDE SEQUENCE [LARGE SCALE GENOMIC DNA]</scope>
    <source>
        <strain evidence="1 2">SP-1</strain>
    </source>
</reference>
<proteinExistence type="predicted"/>
<dbReference type="RefSeq" id="WP_156612712.1">
    <property type="nucleotide sequence ID" value="NZ_LWQT01000120.1"/>
</dbReference>
<evidence type="ECO:0000313" key="1">
    <source>
        <dbReference type="EMBL" id="OAN43997.1"/>
    </source>
</evidence>
<accession>A0A178M701</accession>
<dbReference type="AlphaFoldDB" id="A0A178M701"/>
<protein>
    <submittedName>
        <fullName evidence="1">Uncharacterized protein</fullName>
    </submittedName>
</protein>
<gene>
    <name evidence="1" type="ORF">A6A04_08940</name>
</gene>
<name>A0A178M701_9PROT</name>
<organism evidence="1 2">
    <name type="scientific">Paramagnetospirillum marisnigri</name>
    <dbReference type="NCBI Taxonomy" id="1285242"/>
    <lineage>
        <taxon>Bacteria</taxon>
        <taxon>Pseudomonadati</taxon>
        <taxon>Pseudomonadota</taxon>
        <taxon>Alphaproteobacteria</taxon>
        <taxon>Rhodospirillales</taxon>
        <taxon>Magnetospirillaceae</taxon>
        <taxon>Paramagnetospirillum</taxon>
    </lineage>
</organism>
<sequence>MIKIQLSIDDKHLPVIEQFLASALAEVQKARNPAYMPEVCCKKTTAYFDTVQKLAKAAMERVTLGTPIDDAVAEMTRQAPYPAWDTALANLRLAMKKRDRETRLKRDALIERMLQAGYRNRQIAEAIGSDEKFAAKLAAAAKSRIMKETRPCTGS</sequence>
<evidence type="ECO:0000313" key="2">
    <source>
        <dbReference type="Proteomes" id="UP000078428"/>
    </source>
</evidence>
<dbReference type="EMBL" id="LWQT01000120">
    <property type="protein sequence ID" value="OAN43997.1"/>
    <property type="molecule type" value="Genomic_DNA"/>
</dbReference>
<comment type="caution">
    <text evidence="1">The sequence shown here is derived from an EMBL/GenBank/DDBJ whole genome shotgun (WGS) entry which is preliminary data.</text>
</comment>
<keyword evidence="2" id="KW-1185">Reference proteome</keyword>
<dbReference type="Proteomes" id="UP000078428">
    <property type="component" value="Unassembled WGS sequence"/>
</dbReference>